<reference evidence="3 4" key="1">
    <citation type="journal article" date="2018" name="Nat. Ecol. Evol.">
        <title>Shark genomes provide insights into elasmobranch evolution and the origin of vertebrates.</title>
        <authorList>
            <person name="Hara Y"/>
            <person name="Yamaguchi K"/>
            <person name="Onimaru K"/>
            <person name="Kadota M"/>
            <person name="Koyanagi M"/>
            <person name="Keeley SD"/>
            <person name="Tatsumi K"/>
            <person name="Tanaka K"/>
            <person name="Motone F"/>
            <person name="Kageyama Y"/>
            <person name="Nozu R"/>
            <person name="Adachi N"/>
            <person name="Nishimura O"/>
            <person name="Nakagawa R"/>
            <person name="Tanegashima C"/>
            <person name="Kiyatake I"/>
            <person name="Matsumoto R"/>
            <person name="Murakumo K"/>
            <person name="Nishida K"/>
            <person name="Terakita A"/>
            <person name="Kuratani S"/>
            <person name="Sato K"/>
            <person name="Hyodo S Kuraku.S."/>
        </authorList>
    </citation>
    <scope>NUCLEOTIDE SEQUENCE [LARGE SCALE GENOMIC DNA]</scope>
</reference>
<sequence>MWVEKVYLRSCYFISVSPAFIYRGYTSGSSQGHLANKEGSSYSDTSLQPTQIGQGEIETDKRGYRKLYEELQRKNVQLRDQLQEVQMQIAQTKLELEKAMQ</sequence>
<feature type="region of interest" description="Disordered" evidence="2">
    <location>
        <begin position="30"/>
        <end position="55"/>
    </location>
</feature>
<gene>
    <name evidence="3" type="ORF">chiPu_0026259</name>
</gene>
<dbReference type="EMBL" id="BEZZ01075605">
    <property type="protein sequence ID" value="GCC42200.1"/>
    <property type="molecule type" value="Genomic_DNA"/>
</dbReference>
<protein>
    <recommendedName>
        <fullName evidence="5">cGMP-dependent protein kinase interacting domain-containing protein</fullName>
    </recommendedName>
</protein>
<proteinExistence type="predicted"/>
<comment type="caution">
    <text evidence="3">The sequence shown here is derived from an EMBL/GenBank/DDBJ whole genome shotgun (WGS) entry which is preliminary data.</text>
</comment>
<feature type="non-terminal residue" evidence="3">
    <location>
        <position position="101"/>
    </location>
</feature>
<dbReference type="Gene3D" id="6.10.250.1820">
    <property type="match status" value="1"/>
</dbReference>
<keyword evidence="1" id="KW-0175">Coiled coil</keyword>
<evidence type="ECO:0000256" key="1">
    <source>
        <dbReference type="SAM" id="Coils"/>
    </source>
</evidence>
<keyword evidence="4" id="KW-1185">Reference proteome</keyword>
<name>A0A401THR2_CHIPU</name>
<accession>A0A401THR2</accession>
<evidence type="ECO:0000256" key="2">
    <source>
        <dbReference type="SAM" id="MobiDB-lite"/>
    </source>
</evidence>
<organism evidence="3 4">
    <name type="scientific">Chiloscyllium punctatum</name>
    <name type="common">Brownbanded bambooshark</name>
    <name type="synonym">Hemiscyllium punctatum</name>
    <dbReference type="NCBI Taxonomy" id="137246"/>
    <lineage>
        <taxon>Eukaryota</taxon>
        <taxon>Metazoa</taxon>
        <taxon>Chordata</taxon>
        <taxon>Craniata</taxon>
        <taxon>Vertebrata</taxon>
        <taxon>Chondrichthyes</taxon>
        <taxon>Elasmobranchii</taxon>
        <taxon>Galeomorphii</taxon>
        <taxon>Galeoidea</taxon>
        <taxon>Orectolobiformes</taxon>
        <taxon>Hemiscylliidae</taxon>
        <taxon>Chiloscyllium</taxon>
    </lineage>
</organism>
<evidence type="ECO:0000313" key="4">
    <source>
        <dbReference type="Proteomes" id="UP000287033"/>
    </source>
</evidence>
<dbReference type="Proteomes" id="UP000287033">
    <property type="component" value="Unassembled WGS sequence"/>
</dbReference>
<dbReference type="AlphaFoldDB" id="A0A401THR2"/>
<evidence type="ECO:0008006" key="5">
    <source>
        <dbReference type="Google" id="ProtNLM"/>
    </source>
</evidence>
<evidence type="ECO:0000313" key="3">
    <source>
        <dbReference type="EMBL" id="GCC42200.1"/>
    </source>
</evidence>
<feature type="coiled-coil region" evidence="1">
    <location>
        <begin position="61"/>
        <end position="95"/>
    </location>
</feature>
<feature type="compositionally biased region" description="Polar residues" evidence="2">
    <location>
        <begin position="30"/>
        <end position="53"/>
    </location>
</feature>